<reference evidence="10" key="1">
    <citation type="submission" date="2017-09" db="EMBL/GenBank/DDBJ databases">
        <title>Bacterial strain isolated from the female urinary microbiota.</title>
        <authorList>
            <person name="Thomas-White K."/>
            <person name="Kumar N."/>
            <person name="Forster S."/>
            <person name="Putonti C."/>
            <person name="Lawley T."/>
            <person name="Wolfe A.J."/>
        </authorList>
    </citation>
    <scope>NUCLEOTIDE SEQUENCE [LARGE SCALE GENOMIC DNA]</scope>
    <source>
        <strain evidence="10">UMB0959</strain>
    </source>
</reference>
<keyword evidence="6" id="KW-0143">Chaperone</keyword>
<dbReference type="AlphaFoldDB" id="A0AAF1BW10"/>
<dbReference type="NCBIfam" id="TIGR00003">
    <property type="entry name" value="copper ion binding protein"/>
    <property type="match status" value="1"/>
</dbReference>
<dbReference type="GO" id="GO:0005507">
    <property type="term" value="F:copper ion binding"/>
    <property type="evidence" value="ECO:0007669"/>
    <property type="project" value="InterPro"/>
</dbReference>
<dbReference type="InterPro" id="IPR017969">
    <property type="entry name" value="Heavy-metal-associated_CS"/>
</dbReference>
<dbReference type="InterPro" id="IPR049740">
    <property type="entry name" value="CopZ"/>
</dbReference>
<comment type="function">
    <text evidence="7">Chaperone that serves for the intracellular sequestration and transport of Cu(+). Delivers Cu(+) to the copper-exporting P-type ATPase A (CopA).</text>
</comment>
<evidence type="ECO:0000256" key="5">
    <source>
        <dbReference type="ARBA" id="ARBA00023008"/>
    </source>
</evidence>
<evidence type="ECO:0000313" key="10">
    <source>
        <dbReference type="Proteomes" id="UP000243626"/>
    </source>
</evidence>
<name>A0AAF1BW10_9STAP</name>
<dbReference type="PANTHER" id="PTHR46594">
    <property type="entry name" value="P-TYPE CATION-TRANSPORTING ATPASE"/>
    <property type="match status" value="1"/>
</dbReference>
<dbReference type="SUPFAM" id="SSF55008">
    <property type="entry name" value="HMA, heavy metal-associated domain"/>
    <property type="match status" value="1"/>
</dbReference>
<dbReference type="Pfam" id="PF00403">
    <property type="entry name" value="HMA"/>
    <property type="match status" value="1"/>
</dbReference>
<dbReference type="FunFam" id="3.30.70.100:FF:000001">
    <property type="entry name" value="ATPase copper transporting beta"/>
    <property type="match status" value="1"/>
</dbReference>
<dbReference type="EMBL" id="CP136964">
    <property type="protein sequence ID" value="WOS96996.1"/>
    <property type="molecule type" value="Genomic_DNA"/>
</dbReference>
<dbReference type="GO" id="GO:0006825">
    <property type="term" value="P:copper ion transport"/>
    <property type="evidence" value="ECO:0007669"/>
    <property type="project" value="InterPro"/>
</dbReference>
<dbReference type="PROSITE" id="PS50846">
    <property type="entry name" value="HMA_2"/>
    <property type="match status" value="1"/>
</dbReference>
<evidence type="ECO:0000256" key="4">
    <source>
        <dbReference type="ARBA" id="ARBA00022723"/>
    </source>
</evidence>
<dbReference type="InterPro" id="IPR036163">
    <property type="entry name" value="HMA_dom_sf"/>
</dbReference>
<dbReference type="Gene3D" id="3.30.70.100">
    <property type="match status" value="1"/>
</dbReference>
<evidence type="ECO:0000256" key="7">
    <source>
        <dbReference type="ARBA" id="ARBA00025138"/>
    </source>
</evidence>
<dbReference type="Proteomes" id="UP000243626">
    <property type="component" value="Chromosome"/>
</dbReference>
<proteinExistence type="predicted"/>
<reference evidence="9 10" key="2">
    <citation type="submission" date="2023-10" db="EMBL/GenBank/DDBJ databases">
        <authorList>
            <person name="Choi B."/>
        </authorList>
    </citation>
    <scope>NUCLEOTIDE SEQUENCE [LARGE SCALE GENOMIC DNA]</scope>
    <source>
        <strain evidence="9 10">UMB0959</strain>
    </source>
</reference>
<dbReference type="PRINTS" id="PR00944">
    <property type="entry name" value="CUEXPORT"/>
</dbReference>
<keyword evidence="5" id="KW-0186">Copper</keyword>
<dbReference type="InterPro" id="IPR006121">
    <property type="entry name" value="HMA_dom"/>
</dbReference>
<evidence type="ECO:0000256" key="1">
    <source>
        <dbReference type="ARBA" id="ARBA00004496"/>
    </source>
</evidence>
<accession>A0AAF1BW10</accession>
<evidence type="ECO:0000256" key="6">
    <source>
        <dbReference type="ARBA" id="ARBA00023186"/>
    </source>
</evidence>
<dbReference type="PROSITE" id="PS01047">
    <property type="entry name" value="HMA_1"/>
    <property type="match status" value="1"/>
</dbReference>
<organism evidence="9 10">
    <name type="scientific">Nosocomiicoccus massiliensis</name>
    <dbReference type="NCBI Taxonomy" id="1232430"/>
    <lineage>
        <taxon>Bacteria</taxon>
        <taxon>Bacillati</taxon>
        <taxon>Bacillota</taxon>
        <taxon>Bacilli</taxon>
        <taxon>Bacillales</taxon>
        <taxon>Staphylococcaceae</taxon>
        <taxon>Nosocomiicoccus</taxon>
    </lineage>
</organism>
<keyword evidence="10" id="KW-1185">Reference proteome</keyword>
<sequence length="67" mass="7215">MMESIIKVEGMTCGHCKQAVETALNNLDGVQSATVDLENGDVTVKHEDSVTKEAMSEAIEDQGYDVV</sequence>
<evidence type="ECO:0000256" key="2">
    <source>
        <dbReference type="ARBA" id="ARBA00015313"/>
    </source>
</evidence>
<protein>
    <recommendedName>
        <fullName evidence="2">Copper chaperone CopZ</fullName>
    </recommendedName>
</protein>
<dbReference type="KEGG" id="nmy:CJ229_004920"/>
<feature type="domain" description="HMA" evidence="8">
    <location>
        <begin position="2"/>
        <end position="67"/>
    </location>
</feature>
<dbReference type="PANTHER" id="PTHR46594:SF4">
    <property type="entry name" value="P-TYPE CATION-TRANSPORTING ATPASE"/>
    <property type="match status" value="1"/>
</dbReference>
<dbReference type="InterPro" id="IPR000428">
    <property type="entry name" value="Cu-bd"/>
</dbReference>
<dbReference type="InterPro" id="IPR006122">
    <property type="entry name" value="HMA_Cu_ion-bd"/>
</dbReference>
<evidence type="ECO:0000256" key="3">
    <source>
        <dbReference type="ARBA" id="ARBA00022490"/>
    </source>
</evidence>
<dbReference type="NCBIfam" id="NF033795">
    <property type="entry name" value="chaper_CopZ_Bs"/>
    <property type="match status" value="1"/>
</dbReference>
<comment type="subcellular location">
    <subcellularLocation>
        <location evidence="1">Cytoplasm</location>
    </subcellularLocation>
</comment>
<dbReference type="GO" id="GO:0005737">
    <property type="term" value="C:cytoplasm"/>
    <property type="evidence" value="ECO:0007669"/>
    <property type="project" value="UniProtKB-SubCell"/>
</dbReference>
<keyword evidence="4" id="KW-0479">Metal-binding</keyword>
<dbReference type="CDD" id="cd00371">
    <property type="entry name" value="HMA"/>
    <property type="match status" value="1"/>
</dbReference>
<evidence type="ECO:0000313" key="9">
    <source>
        <dbReference type="EMBL" id="WOS96996.1"/>
    </source>
</evidence>
<keyword evidence="3" id="KW-0963">Cytoplasm</keyword>
<evidence type="ECO:0000259" key="8">
    <source>
        <dbReference type="PROSITE" id="PS50846"/>
    </source>
</evidence>
<gene>
    <name evidence="9" type="primary">copZ</name>
    <name evidence="9" type="ORF">CJ229_004920</name>
</gene>